<dbReference type="GO" id="GO:0006879">
    <property type="term" value="P:intracellular iron ion homeostasis"/>
    <property type="evidence" value="ECO:0007669"/>
    <property type="project" value="TreeGrafter"/>
</dbReference>
<keyword evidence="2" id="KW-0813">Transport</keyword>
<feature type="transmembrane region" description="Helical" evidence="7">
    <location>
        <begin position="302"/>
        <end position="321"/>
    </location>
</feature>
<feature type="domain" description="FAD-binding 8" evidence="9">
    <location>
        <begin position="438"/>
        <end position="480"/>
    </location>
</feature>
<gene>
    <name evidence="10" type="ORF">BS50DRAFT_495351</name>
</gene>
<feature type="transmembrane region" description="Helical" evidence="7">
    <location>
        <begin position="264"/>
        <end position="282"/>
    </location>
</feature>
<evidence type="ECO:0000259" key="8">
    <source>
        <dbReference type="Pfam" id="PF01794"/>
    </source>
</evidence>
<evidence type="ECO:0000313" key="11">
    <source>
        <dbReference type="Proteomes" id="UP000240883"/>
    </source>
</evidence>
<dbReference type="PANTHER" id="PTHR32361">
    <property type="entry name" value="FERRIC/CUPRIC REDUCTASE TRANSMEMBRANE COMPONENT"/>
    <property type="match status" value="1"/>
</dbReference>
<dbReference type="Gene3D" id="3.40.50.80">
    <property type="entry name" value="Nucleotide-binding domain of ferredoxin-NADP reductase (FNR) module"/>
    <property type="match status" value="1"/>
</dbReference>
<name>A0A2T2NLK7_CORCC</name>
<evidence type="ECO:0000259" key="9">
    <source>
        <dbReference type="Pfam" id="PF08022"/>
    </source>
</evidence>
<dbReference type="Proteomes" id="UP000240883">
    <property type="component" value="Unassembled WGS sequence"/>
</dbReference>
<evidence type="ECO:0000256" key="6">
    <source>
        <dbReference type="ARBA" id="ARBA00023136"/>
    </source>
</evidence>
<organism evidence="10 11">
    <name type="scientific">Corynespora cassiicola Philippines</name>
    <dbReference type="NCBI Taxonomy" id="1448308"/>
    <lineage>
        <taxon>Eukaryota</taxon>
        <taxon>Fungi</taxon>
        <taxon>Dikarya</taxon>
        <taxon>Ascomycota</taxon>
        <taxon>Pezizomycotina</taxon>
        <taxon>Dothideomycetes</taxon>
        <taxon>Pleosporomycetidae</taxon>
        <taxon>Pleosporales</taxon>
        <taxon>Corynesporascaceae</taxon>
        <taxon>Corynespora</taxon>
    </lineage>
</organism>
<dbReference type="GO" id="GO:0006826">
    <property type="term" value="P:iron ion transport"/>
    <property type="evidence" value="ECO:0007669"/>
    <property type="project" value="TreeGrafter"/>
</dbReference>
<protein>
    <submittedName>
        <fullName evidence="10">Uncharacterized protein</fullName>
    </submittedName>
</protein>
<proteinExistence type="predicted"/>
<dbReference type="EMBL" id="KZ678136">
    <property type="protein sequence ID" value="PSN66239.1"/>
    <property type="molecule type" value="Genomic_DNA"/>
</dbReference>
<feature type="domain" description="Ferric oxidoreductase" evidence="8">
    <location>
        <begin position="268"/>
        <end position="383"/>
    </location>
</feature>
<dbReference type="InterPro" id="IPR013130">
    <property type="entry name" value="Fe3_Rdtase_TM_dom"/>
</dbReference>
<dbReference type="SFLD" id="SFLDG01168">
    <property type="entry name" value="Ferric_reductase_subgroup_(FRE"/>
    <property type="match status" value="1"/>
</dbReference>
<feature type="transmembrane region" description="Helical" evidence="7">
    <location>
        <begin position="369"/>
        <end position="389"/>
    </location>
</feature>
<dbReference type="SFLD" id="SFLDS00052">
    <property type="entry name" value="Ferric_Reductase_Domain"/>
    <property type="match status" value="1"/>
</dbReference>
<feature type="transmembrane region" description="Helical" evidence="7">
    <location>
        <begin position="226"/>
        <end position="244"/>
    </location>
</feature>
<dbReference type="PANTHER" id="PTHR32361:SF9">
    <property type="entry name" value="FERRIC REDUCTASE TRANSMEMBRANE COMPONENT 3-RELATED"/>
    <property type="match status" value="1"/>
</dbReference>
<evidence type="ECO:0000256" key="5">
    <source>
        <dbReference type="ARBA" id="ARBA00023065"/>
    </source>
</evidence>
<evidence type="ECO:0000256" key="2">
    <source>
        <dbReference type="ARBA" id="ARBA00022448"/>
    </source>
</evidence>
<sequence length="680" mass="76044">MSLLALAFTNSAHALIGYGISMYKPNCAFACRSSFEGAMLECSTHDHASGAHNHGTGPTPPSCRAGNTPWLTTLANCINATCADVAPWRLEKYWVDKCTGDAAVQAKWTYQETLRELEVMEKPTRELGEGEMLEFTAAYNPETWEGYRGTLNHFEGAETVHSRYGIVLLVVGFATPIFFTCLSYLPYMSGVIDKLKPRFVYPSVVGTYHVRALPFQLGNAPTLGQTWYIVMFLVLNIVLAAAGYRSYQPNMWFSNRWQEIMGYSSARTGVLAFALAPLVILFSGRNNILLWLTNWSHSTYMLLHRWVARIFALQVILHSLLELILYKDTGELATEQVSPYWIWGIVATLAVVIMVVVSTLFFRRLSYEVFLIIHIIMAVFVIAGSWYHVELLFTRKWGYEFWIYAACAVWFFDRLIRVGRILKNGVCRSEVTDIGDGIMRIDVQNVRWDARPGKHTYAYFPTLNPLRPWENHPFSIIPTALLHSRGHSIAVSGSSNESQHSGEDIEKIGATTSTTAPIRGTDATGISLYVRKSMGLTKALTRQVSLATLLDGPYPNNSTSTVLRTDRLILIAGGIGITATLPFIAHHHNVKLYWSVKASAQGLVDDLGRVLRAVREREVRIGERLNIAELLEREETEGWKRIGVVVCGPGGLCDSVRDLVAKRGRTGGAAWELDVEAFSW</sequence>
<keyword evidence="6 7" id="KW-0472">Membrane</keyword>
<dbReference type="InterPro" id="IPR013112">
    <property type="entry name" value="FAD-bd_8"/>
</dbReference>
<feature type="transmembrane region" description="Helical" evidence="7">
    <location>
        <begin position="401"/>
        <end position="419"/>
    </location>
</feature>
<evidence type="ECO:0000256" key="7">
    <source>
        <dbReference type="SAM" id="Phobius"/>
    </source>
</evidence>
<feature type="transmembrane region" description="Helical" evidence="7">
    <location>
        <begin position="164"/>
        <end position="187"/>
    </location>
</feature>
<dbReference type="InterPro" id="IPR051410">
    <property type="entry name" value="Ferric/Cupric_Reductase"/>
</dbReference>
<dbReference type="CDD" id="cd06186">
    <property type="entry name" value="NOX_Duox_like_FAD_NADP"/>
    <property type="match status" value="1"/>
</dbReference>
<feature type="transmembrane region" description="Helical" evidence="7">
    <location>
        <begin position="341"/>
        <end position="362"/>
    </location>
</feature>
<dbReference type="Pfam" id="PF08022">
    <property type="entry name" value="FAD_binding_8"/>
    <property type="match status" value="1"/>
</dbReference>
<evidence type="ECO:0000256" key="1">
    <source>
        <dbReference type="ARBA" id="ARBA00004141"/>
    </source>
</evidence>
<evidence type="ECO:0000313" key="10">
    <source>
        <dbReference type="EMBL" id="PSN66239.1"/>
    </source>
</evidence>
<dbReference type="InterPro" id="IPR039261">
    <property type="entry name" value="FNR_nucleotide-bd"/>
</dbReference>
<keyword evidence="5" id="KW-0406">Ion transport</keyword>
<dbReference type="STRING" id="1448308.A0A2T2NLK7"/>
<comment type="subcellular location">
    <subcellularLocation>
        <location evidence="1">Membrane</location>
        <topology evidence="1">Multi-pass membrane protein</topology>
    </subcellularLocation>
</comment>
<dbReference type="AlphaFoldDB" id="A0A2T2NLK7"/>
<dbReference type="Pfam" id="PF01794">
    <property type="entry name" value="Ferric_reduct"/>
    <property type="match status" value="1"/>
</dbReference>
<keyword evidence="4 7" id="KW-1133">Transmembrane helix</keyword>
<dbReference type="SUPFAM" id="SSF52343">
    <property type="entry name" value="Ferredoxin reductase-like, C-terminal NADP-linked domain"/>
    <property type="match status" value="1"/>
</dbReference>
<dbReference type="GO" id="GO:0015677">
    <property type="term" value="P:copper ion import"/>
    <property type="evidence" value="ECO:0007669"/>
    <property type="project" value="TreeGrafter"/>
</dbReference>
<dbReference type="OrthoDB" id="167398at2759"/>
<reference evidence="10 11" key="1">
    <citation type="journal article" date="2018" name="Front. Microbiol.">
        <title>Genome-Wide Analysis of Corynespora cassiicola Leaf Fall Disease Putative Effectors.</title>
        <authorList>
            <person name="Lopez D."/>
            <person name="Ribeiro S."/>
            <person name="Label P."/>
            <person name="Fumanal B."/>
            <person name="Venisse J.S."/>
            <person name="Kohler A."/>
            <person name="de Oliveira R.R."/>
            <person name="Labutti K."/>
            <person name="Lipzen A."/>
            <person name="Lail K."/>
            <person name="Bauer D."/>
            <person name="Ohm R.A."/>
            <person name="Barry K.W."/>
            <person name="Spatafora J."/>
            <person name="Grigoriev I.V."/>
            <person name="Martin F.M."/>
            <person name="Pujade-Renaud V."/>
        </authorList>
    </citation>
    <scope>NUCLEOTIDE SEQUENCE [LARGE SCALE GENOMIC DNA]</scope>
    <source>
        <strain evidence="10 11">Philippines</strain>
    </source>
</reference>
<dbReference type="GO" id="GO:0000293">
    <property type="term" value="F:ferric-chelate reductase activity"/>
    <property type="evidence" value="ECO:0007669"/>
    <property type="project" value="TreeGrafter"/>
</dbReference>
<evidence type="ECO:0000256" key="3">
    <source>
        <dbReference type="ARBA" id="ARBA00022692"/>
    </source>
</evidence>
<keyword evidence="3 7" id="KW-0812">Transmembrane</keyword>
<dbReference type="GO" id="GO:0005886">
    <property type="term" value="C:plasma membrane"/>
    <property type="evidence" value="ECO:0007669"/>
    <property type="project" value="TreeGrafter"/>
</dbReference>
<keyword evidence="11" id="KW-1185">Reference proteome</keyword>
<accession>A0A2T2NLK7</accession>
<evidence type="ECO:0000256" key="4">
    <source>
        <dbReference type="ARBA" id="ARBA00022989"/>
    </source>
</evidence>